<dbReference type="HOGENOM" id="CLU_652181_0_0_1"/>
<name>J3PJL6_GAET3</name>
<feature type="region of interest" description="Disordered" evidence="1">
    <location>
        <begin position="1"/>
        <end position="33"/>
    </location>
</feature>
<reference evidence="5" key="1">
    <citation type="submission" date="2010-07" db="EMBL/GenBank/DDBJ databases">
        <title>The genome sequence of Gaeumannomyces graminis var. tritici strain R3-111a-1.</title>
        <authorList>
            <consortium name="The Broad Institute Genome Sequencing Platform"/>
            <person name="Ma L.-J."/>
            <person name="Dead R."/>
            <person name="Young S."/>
            <person name="Zeng Q."/>
            <person name="Koehrsen M."/>
            <person name="Alvarado L."/>
            <person name="Berlin A."/>
            <person name="Chapman S.B."/>
            <person name="Chen Z."/>
            <person name="Freedman E."/>
            <person name="Gellesch M."/>
            <person name="Goldberg J."/>
            <person name="Griggs A."/>
            <person name="Gujja S."/>
            <person name="Heilman E.R."/>
            <person name="Heiman D."/>
            <person name="Hepburn T."/>
            <person name="Howarth C."/>
            <person name="Jen D."/>
            <person name="Larson L."/>
            <person name="Mehta T."/>
            <person name="Neiman D."/>
            <person name="Pearson M."/>
            <person name="Roberts A."/>
            <person name="Saif S."/>
            <person name="Shea T."/>
            <person name="Shenoy N."/>
            <person name="Sisk P."/>
            <person name="Stolte C."/>
            <person name="Sykes S."/>
            <person name="Walk T."/>
            <person name="White J."/>
            <person name="Yandava C."/>
            <person name="Haas B."/>
            <person name="Nusbaum C."/>
            <person name="Birren B."/>
        </authorList>
    </citation>
    <scope>NUCLEOTIDE SEQUENCE [LARGE SCALE GENOMIC DNA]</scope>
    <source>
        <strain evidence="5">R3-111a-1</strain>
    </source>
</reference>
<dbReference type="STRING" id="644352.J3PJL6"/>
<dbReference type="Proteomes" id="UP000006039">
    <property type="component" value="Unassembled WGS sequence"/>
</dbReference>
<dbReference type="AlphaFoldDB" id="J3PJL6"/>
<feature type="compositionally biased region" description="Low complexity" evidence="1">
    <location>
        <begin position="77"/>
        <end position="88"/>
    </location>
</feature>
<evidence type="ECO:0000259" key="2">
    <source>
        <dbReference type="Pfam" id="PF12776"/>
    </source>
</evidence>
<feature type="domain" description="Myb/SANT-like" evidence="2">
    <location>
        <begin position="128"/>
        <end position="215"/>
    </location>
</feature>
<dbReference type="OrthoDB" id="686198at2759"/>
<feature type="region of interest" description="Disordered" evidence="1">
    <location>
        <begin position="309"/>
        <end position="332"/>
    </location>
</feature>
<dbReference type="PANTHER" id="PTHR47584:SF14">
    <property type="entry name" value="L10-INTERACTING MYB DOMAIN-CONTAINING PROTEIN-LIKE"/>
    <property type="match status" value="1"/>
</dbReference>
<reference evidence="4" key="5">
    <citation type="submission" date="2018-04" db="UniProtKB">
        <authorList>
            <consortium name="EnsemblFungi"/>
        </authorList>
    </citation>
    <scope>IDENTIFICATION</scope>
    <source>
        <strain evidence="4">R3-111a-1</strain>
    </source>
</reference>
<reference evidence="3" key="3">
    <citation type="submission" date="2010-09" db="EMBL/GenBank/DDBJ databases">
        <title>Annotation of Gaeumannomyces graminis var. tritici R3-111a-1.</title>
        <authorList>
            <consortium name="The Broad Institute Genome Sequencing Platform"/>
            <person name="Ma L.-J."/>
            <person name="Dead R."/>
            <person name="Young S.K."/>
            <person name="Zeng Q."/>
            <person name="Gargeya S."/>
            <person name="Fitzgerald M."/>
            <person name="Haas B."/>
            <person name="Abouelleil A."/>
            <person name="Alvarado L."/>
            <person name="Arachchi H.M."/>
            <person name="Berlin A."/>
            <person name="Brown A."/>
            <person name="Chapman S.B."/>
            <person name="Chen Z."/>
            <person name="Dunbar C."/>
            <person name="Freedman E."/>
            <person name="Gearin G."/>
            <person name="Gellesch M."/>
            <person name="Goldberg J."/>
            <person name="Griggs A."/>
            <person name="Gujja S."/>
            <person name="Heiman D."/>
            <person name="Howarth C."/>
            <person name="Larson L."/>
            <person name="Lui A."/>
            <person name="MacDonald P.J.P."/>
            <person name="Mehta T."/>
            <person name="Montmayeur A."/>
            <person name="Murphy C."/>
            <person name="Neiman D."/>
            <person name="Pearson M."/>
            <person name="Priest M."/>
            <person name="Roberts A."/>
            <person name="Saif S."/>
            <person name="Shea T."/>
            <person name="Shenoy N."/>
            <person name="Sisk P."/>
            <person name="Stolte C."/>
            <person name="Sykes S."/>
            <person name="Yandava C."/>
            <person name="Wortman J."/>
            <person name="Nusbaum C."/>
            <person name="Birren B."/>
        </authorList>
    </citation>
    <scope>NUCLEOTIDE SEQUENCE</scope>
    <source>
        <strain evidence="3">R3-111a-1</strain>
    </source>
</reference>
<dbReference type="PANTHER" id="PTHR47584">
    <property type="match status" value="1"/>
</dbReference>
<dbReference type="InterPro" id="IPR024752">
    <property type="entry name" value="Myb/SANT-like_dom"/>
</dbReference>
<sequence>MPSYRSSLRLQQRYRQSQNRAQSEPPSDPPALDLEAEDLAEGLPATQATVITLGTSIRASSSPGIDSNNDFVDHFQSPASSPRDSPAPTDGFSDLPDSQQSQETSEVPSQASQEGGKRNDWFVDQLLAFLESLAESSRLGKMNPTIASWLSKCLKVAAADLSARWPSIRWSNRVKNKYNGLKSQYRDWVNFGNRSGVSLDPVTGLYVASDHAWEAFFAVRPNARWMQKKPLFRPDLQEAVFAGRWATGQQIATAAQRLAEESDEEAEEHRPAKRRRGGRESGGSSRLTLAEAQMHVGDRLLEAAQTLARAGSGPDWGSTPSSRGSSRAFSPAPAFGSPSRYYLREENWWLATKSLQQGYLNVDNDTKQQLIRLFRTEAWVAKWWLV</sequence>
<evidence type="ECO:0000313" key="5">
    <source>
        <dbReference type="Proteomes" id="UP000006039"/>
    </source>
</evidence>
<organism evidence="3">
    <name type="scientific">Gaeumannomyces tritici (strain R3-111a-1)</name>
    <name type="common">Wheat and barley take-all root rot fungus</name>
    <name type="synonym">Gaeumannomyces graminis var. tritici</name>
    <dbReference type="NCBI Taxonomy" id="644352"/>
    <lineage>
        <taxon>Eukaryota</taxon>
        <taxon>Fungi</taxon>
        <taxon>Dikarya</taxon>
        <taxon>Ascomycota</taxon>
        <taxon>Pezizomycotina</taxon>
        <taxon>Sordariomycetes</taxon>
        <taxon>Sordariomycetidae</taxon>
        <taxon>Magnaporthales</taxon>
        <taxon>Magnaporthaceae</taxon>
        <taxon>Gaeumannomyces</taxon>
    </lineage>
</organism>
<protein>
    <recommendedName>
        <fullName evidence="2">Myb/SANT-like domain-containing protein</fullName>
    </recommendedName>
</protein>
<reference evidence="4" key="4">
    <citation type="journal article" date="2015" name="G3 (Bethesda)">
        <title>Genome sequences of three phytopathogenic species of the Magnaporthaceae family of fungi.</title>
        <authorList>
            <person name="Okagaki L.H."/>
            <person name="Nunes C.C."/>
            <person name="Sailsbery J."/>
            <person name="Clay B."/>
            <person name="Brown D."/>
            <person name="John T."/>
            <person name="Oh Y."/>
            <person name="Young N."/>
            <person name="Fitzgerald M."/>
            <person name="Haas B.J."/>
            <person name="Zeng Q."/>
            <person name="Young S."/>
            <person name="Adiconis X."/>
            <person name="Fan L."/>
            <person name="Levin J.Z."/>
            <person name="Mitchell T.K."/>
            <person name="Okubara P.A."/>
            <person name="Farman M.L."/>
            <person name="Kohn L.M."/>
            <person name="Birren B."/>
            <person name="Ma L.-J."/>
            <person name="Dean R.A."/>
        </authorList>
    </citation>
    <scope>NUCLEOTIDE SEQUENCE</scope>
    <source>
        <strain evidence="4">R3-111a-1</strain>
    </source>
</reference>
<dbReference type="VEuPathDB" id="FungiDB:GGTG_13703"/>
<feature type="compositionally biased region" description="Polar residues" evidence="1">
    <location>
        <begin position="96"/>
        <end position="113"/>
    </location>
</feature>
<dbReference type="InterPro" id="IPR045026">
    <property type="entry name" value="LIMYB"/>
</dbReference>
<evidence type="ECO:0000313" key="4">
    <source>
        <dbReference type="EnsemblFungi" id="EJT68729"/>
    </source>
</evidence>
<feature type="compositionally biased region" description="Polar residues" evidence="1">
    <location>
        <begin position="58"/>
        <end position="70"/>
    </location>
</feature>
<evidence type="ECO:0000313" key="3">
    <source>
        <dbReference type="EMBL" id="EJT68729.1"/>
    </source>
</evidence>
<dbReference type="Pfam" id="PF12776">
    <property type="entry name" value="Myb_DNA-bind_3"/>
    <property type="match status" value="1"/>
</dbReference>
<accession>J3PJL6</accession>
<dbReference type="GeneID" id="20354161"/>
<dbReference type="EMBL" id="GL385431">
    <property type="protein sequence ID" value="EJT68729.1"/>
    <property type="molecule type" value="Genomic_DNA"/>
</dbReference>
<dbReference type="RefSeq" id="XP_009229884.1">
    <property type="nucleotide sequence ID" value="XM_009231620.1"/>
</dbReference>
<feature type="region of interest" description="Disordered" evidence="1">
    <location>
        <begin position="253"/>
        <end position="286"/>
    </location>
</feature>
<keyword evidence="5" id="KW-1185">Reference proteome</keyword>
<evidence type="ECO:0000256" key="1">
    <source>
        <dbReference type="SAM" id="MobiDB-lite"/>
    </source>
</evidence>
<reference evidence="3" key="2">
    <citation type="submission" date="2010-07" db="EMBL/GenBank/DDBJ databases">
        <authorList>
            <consortium name="The Broad Institute Genome Sequencing Platform"/>
            <consortium name="Broad Institute Genome Sequencing Center for Infectious Disease"/>
            <person name="Ma L.-J."/>
            <person name="Dead R."/>
            <person name="Young S."/>
            <person name="Zeng Q."/>
            <person name="Koehrsen M."/>
            <person name="Alvarado L."/>
            <person name="Berlin A."/>
            <person name="Chapman S.B."/>
            <person name="Chen Z."/>
            <person name="Freedman E."/>
            <person name="Gellesch M."/>
            <person name="Goldberg J."/>
            <person name="Griggs A."/>
            <person name="Gujja S."/>
            <person name="Heilman E.R."/>
            <person name="Heiman D."/>
            <person name="Hepburn T."/>
            <person name="Howarth C."/>
            <person name="Jen D."/>
            <person name="Larson L."/>
            <person name="Mehta T."/>
            <person name="Neiman D."/>
            <person name="Pearson M."/>
            <person name="Roberts A."/>
            <person name="Saif S."/>
            <person name="Shea T."/>
            <person name="Shenoy N."/>
            <person name="Sisk P."/>
            <person name="Stolte C."/>
            <person name="Sykes S."/>
            <person name="Walk T."/>
            <person name="White J."/>
            <person name="Yandava C."/>
            <person name="Haas B."/>
            <person name="Nusbaum C."/>
            <person name="Birren B."/>
        </authorList>
    </citation>
    <scope>NUCLEOTIDE SEQUENCE</scope>
    <source>
        <strain evidence="3">R3-111a-1</strain>
    </source>
</reference>
<dbReference type="EnsemblFungi" id="EJT68729">
    <property type="protein sequence ID" value="EJT68729"/>
    <property type="gene ID" value="GGTG_13703"/>
</dbReference>
<proteinExistence type="predicted"/>
<feature type="compositionally biased region" description="Low complexity" evidence="1">
    <location>
        <begin position="1"/>
        <end position="18"/>
    </location>
</feature>
<feature type="region of interest" description="Disordered" evidence="1">
    <location>
        <begin position="58"/>
        <end position="116"/>
    </location>
</feature>
<feature type="compositionally biased region" description="Polar residues" evidence="1">
    <location>
        <begin position="318"/>
        <end position="328"/>
    </location>
</feature>
<gene>
    <name evidence="4" type="primary">20354161</name>
    <name evidence="3" type="ORF">GGTG_13703</name>
</gene>